<evidence type="ECO:0000313" key="2">
    <source>
        <dbReference type="Proteomes" id="UP001295444"/>
    </source>
</evidence>
<dbReference type="AlphaFoldDB" id="A0AAD1RFT5"/>
<dbReference type="EMBL" id="OW240913">
    <property type="protein sequence ID" value="CAH2252702.1"/>
    <property type="molecule type" value="Genomic_DNA"/>
</dbReference>
<gene>
    <name evidence="1" type="ORF">PECUL_23A008675</name>
</gene>
<reference evidence="1" key="1">
    <citation type="submission" date="2022-03" db="EMBL/GenBank/DDBJ databases">
        <authorList>
            <person name="Alioto T."/>
            <person name="Alioto T."/>
            <person name="Gomez Garrido J."/>
        </authorList>
    </citation>
    <scope>NUCLEOTIDE SEQUENCE</scope>
</reference>
<protein>
    <submittedName>
        <fullName evidence="1">Uncharacterized protein</fullName>
    </submittedName>
</protein>
<accession>A0AAD1RFT5</accession>
<organism evidence="1 2">
    <name type="scientific">Pelobates cultripes</name>
    <name type="common">Western spadefoot toad</name>
    <dbReference type="NCBI Taxonomy" id="61616"/>
    <lineage>
        <taxon>Eukaryota</taxon>
        <taxon>Metazoa</taxon>
        <taxon>Chordata</taxon>
        <taxon>Craniata</taxon>
        <taxon>Vertebrata</taxon>
        <taxon>Euteleostomi</taxon>
        <taxon>Amphibia</taxon>
        <taxon>Batrachia</taxon>
        <taxon>Anura</taxon>
        <taxon>Pelobatoidea</taxon>
        <taxon>Pelobatidae</taxon>
        <taxon>Pelobates</taxon>
    </lineage>
</organism>
<name>A0AAD1RFT5_PELCU</name>
<proteinExistence type="predicted"/>
<evidence type="ECO:0000313" key="1">
    <source>
        <dbReference type="EMBL" id="CAH2252702.1"/>
    </source>
</evidence>
<sequence length="134" mass="14503">MSRSMQSFCNGCNVHLPITVIHSGPFAGPKVVSAEFSGMTPVSTLNSPHPRHKALAKSKHFSKQLEMESTPPVTNGPPSIPPCINDPLFRPWVGRSTQGALSERLPYGLQERGSDLVDTEYYAVEGMLNGCSCC</sequence>
<keyword evidence="2" id="KW-1185">Reference proteome</keyword>
<dbReference type="Proteomes" id="UP001295444">
    <property type="component" value="Chromosome 02"/>
</dbReference>